<dbReference type="Pfam" id="PF00753">
    <property type="entry name" value="Lactamase_B"/>
    <property type="match status" value="1"/>
</dbReference>
<reference evidence="3 4" key="1">
    <citation type="submission" date="2019-01" db="EMBL/GenBank/DDBJ databases">
        <title>Lacibacter sp. strain TTM-7.</title>
        <authorList>
            <person name="Chen W.-M."/>
        </authorList>
    </citation>
    <scope>NUCLEOTIDE SEQUENCE [LARGE SCALE GENOMIC DNA]</scope>
    <source>
        <strain evidence="3 4">TTM-7</strain>
    </source>
</reference>
<sequence>MNRKHFLQSSALTIGALAVQQNLLAQLLQQPAWKIKMLTDDIGVFTERGGTILFYLSKEGIVVVDTQFPDQSKHLIDELKTRSEKPFKLLINTHHHGDHSSGNISFKGIVEHVLAHENSKANQERVAKQSKSEDKQLYPNQTFGKTWSQKIGNEKITLQYFGAAHTDGDALIHFEHADIVHMGDLINNRRYPYIDRTAGASIKNWIAVLEKTTKHFSKKTTFVYGHASEGFEVYGKMDDIKAMQHYFENLLAFGEKEVKAGTSKEDFLKNKAIPGVTEWIGDGIQRSLAAVYEELTAK</sequence>
<dbReference type="Proteomes" id="UP000290204">
    <property type="component" value="Unassembled WGS sequence"/>
</dbReference>
<feature type="domain" description="Metallo-beta-lactamase" evidence="2">
    <location>
        <begin position="49"/>
        <end position="226"/>
    </location>
</feature>
<evidence type="ECO:0000313" key="3">
    <source>
        <dbReference type="EMBL" id="RXK62357.1"/>
    </source>
</evidence>
<name>A0A4Q1CMQ4_9BACT</name>
<proteinExistence type="inferred from homology"/>
<accession>A0A4Q1CMQ4</accession>
<dbReference type="CDD" id="cd16282">
    <property type="entry name" value="metallo-hydrolase-like_MBL-fold"/>
    <property type="match status" value="1"/>
</dbReference>
<dbReference type="GO" id="GO:0016787">
    <property type="term" value="F:hydrolase activity"/>
    <property type="evidence" value="ECO:0007669"/>
    <property type="project" value="UniProtKB-KW"/>
</dbReference>
<dbReference type="OrthoDB" id="9769598at2"/>
<dbReference type="RefSeq" id="WP_129129728.1">
    <property type="nucleotide sequence ID" value="NZ_SDHW01000001.1"/>
</dbReference>
<gene>
    <name evidence="3" type="ORF">ESA94_04925</name>
</gene>
<dbReference type="EMBL" id="SDHW01000001">
    <property type="protein sequence ID" value="RXK62357.1"/>
    <property type="molecule type" value="Genomic_DNA"/>
</dbReference>
<dbReference type="Gene3D" id="3.60.15.10">
    <property type="entry name" value="Ribonuclease Z/Hydroxyacylglutathione hydrolase-like"/>
    <property type="match status" value="1"/>
</dbReference>
<dbReference type="SMART" id="SM00849">
    <property type="entry name" value="Lactamase_B"/>
    <property type="match status" value="1"/>
</dbReference>
<keyword evidence="4" id="KW-1185">Reference proteome</keyword>
<evidence type="ECO:0000256" key="1">
    <source>
        <dbReference type="ARBA" id="ARBA00005250"/>
    </source>
</evidence>
<dbReference type="AlphaFoldDB" id="A0A4Q1CMQ4"/>
<evidence type="ECO:0000313" key="4">
    <source>
        <dbReference type="Proteomes" id="UP000290204"/>
    </source>
</evidence>
<dbReference type="InterPro" id="IPR036866">
    <property type="entry name" value="RibonucZ/Hydroxyglut_hydro"/>
</dbReference>
<organism evidence="3 4">
    <name type="scientific">Lacibacter luteus</name>
    <dbReference type="NCBI Taxonomy" id="2508719"/>
    <lineage>
        <taxon>Bacteria</taxon>
        <taxon>Pseudomonadati</taxon>
        <taxon>Bacteroidota</taxon>
        <taxon>Chitinophagia</taxon>
        <taxon>Chitinophagales</taxon>
        <taxon>Chitinophagaceae</taxon>
        <taxon>Lacibacter</taxon>
    </lineage>
</organism>
<dbReference type="PANTHER" id="PTHR42951">
    <property type="entry name" value="METALLO-BETA-LACTAMASE DOMAIN-CONTAINING"/>
    <property type="match status" value="1"/>
</dbReference>
<comment type="similarity">
    <text evidence="1">Belongs to the metallo-beta-lactamase superfamily. Class-B beta-lactamase family.</text>
</comment>
<dbReference type="PANTHER" id="PTHR42951:SF4">
    <property type="entry name" value="ACYL-COENZYME A THIOESTERASE MBLAC2"/>
    <property type="match status" value="1"/>
</dbReference>
<keyword evidence="3" id="KW-0378">Hydrolase</keyword>
<dbReference type="SUPFAM" id="SSF56281">
    <property type="entry name" value="Metallo-hydrolase/oxidoreductase"/>
    <property type="match status" value="1"/>
</dbReference>
<comment type="caution">
    <text evidence="3">The sequence shown here is derived from an EMBL/GenBank/DDBJ whole genome shotgun (WGS) entry which is preliminary data.</text>
</comment>
<dbReference type="GO" id="GO:0017001">
    <property type="term" value="P:antibiotic catabolic process"/>
    <property type="evidence" value="ECO:0007669"/>
    <property type="project" value="UniProtKB-ARBA"/>
</dbReference>
<dbReference type="InterPro" id="IPR001279">
    <property type="entry name" value="Metallo-B-lactamas"/>
</dbReference>
<evidence type="ECO:0000259" key="2">
    <source>
        <dbReference type="SMART" id="SM00849"/>
    </source>
</evidence>
<protein>
    <submittedName>
        <fullName evidence="3">MBL fold metallo-hydrolase</fullName>
    </submittedName>
</protein>
<dbReference type="InterPro" id="IPR050855">
    <property type="entry name" value="NDM-1-like"/>
</dbReference>